<keyword evidence="9" id="KW-1185">Reference proteome</keyword>
<keyword evidence="6" id="KW-0539">Nucleus</keyword>
<dbReference type="GO" id="GO:0003714">
    <property type="term" value="F:transcription corepressor activity"/>
    <property type="evidence" value="ECO:0007669"/>
    <property type="project" value="TreeGrafter"/>
</dbReference>
<dbReference type="PANTHER" id="PTHR15556:SF5">
    <property type="entry name" value="EP300-INTERACTING INHIBITOR OF DIFFERENTIATION 1"/>
    <property type="match status" value="1"/>
</dbReference>
<evidence type="ECO:0000256" key="1">
    <source>
        <dbReference type="ARBA" id="ARBA00004123"/>
    </source>
</evidence>
<dbReference type="InterPro" id="IPR033258">
    <property type="entry name" value="EID"/>
</dbReference>
<reference evidence="8" key="1">
    <citation type="submission" date="2020-12" db="EMBL/GenBank/DDBJ databases">
        <authorList>
            <consortium name="Molecular Ecology Group"/>
        </authorList>
    </citation>
    <scope>NUCLEOTIDE SEQUENCE</scope>
    <source>
        <strain evidence="8">TBG_1078</strain>
    </source>
</reference>
<dbReference type="Proteomes" id="UP000645828">
    <property type="component" value="Unassembled WGS sequence"/>
</dbReference>
<keyword evidence="5" id="KW-0804">Transcription</keyword>
<dbReference type="GO" id="GO:0030154">
    <property type="term" value="P:cell differentiation"/>
    <property type="evidence" value="ECO:0007669"/>
    <property type="project" value="UniProtKB-KW"/>
</dbReference>
<evidence type="ECO:0000256" key="6">
    <source>
        <dbReference type="ARBA" id="ARBA00023242"/>
    </source>
</evidence>
<dbReference type="AlphaFoldDB" id="A0A811ZGM0"/>
<evidence type="ECO:0000313" key="8">
    <source>
        <dbReference type="EMBL" id="CAD7687956.1"/>
    </source>
</evidence>
<comment type="subcellular location">
    <subcellularLocation>
        <location evidence="1">Nucleus</location>
    </subcellularLocation>
</comment>
<gene>
    <name evidence="8" type="ORF">NYPRO_LOCUS20750</name>
</gene>
<feature type="compositionally biased region" description="Polar residues" evidence="7">
    <location>
        <begin position="1"/>
        <end position="15"/>
    </location>
</feature>
<evidence type="ECO:0000256" key="7">
    <source>
        <dbReference type="SAM" id="MobiDB-lite"/>
    </source>
</evidence>
<evidence type="ECO:0000256" key="5">
    <source>
        <dbReference type="ARBA" id="ARBA00023163"/>
    </source>
</evidence>
<dbReference type="PANTHER" id="PTHR15556">
    <property type="entry name" value="EP300-INTERACTING INHIBITOR OF DIFFERENTIATION 2-RELATED"/>
    <property type="match status" value="1"/>
</dbReference>
<comment type="caution">
    <text evidence="8">The sequence shown here is derived from an EMBL/GenBank/DDBJ whole genome shotgun (WGS) entry which is preliminary data.</text>
</comment>
<keyword evidence="4" id="KW-0805">Transcription regulation</keyword>
<accession>A0A811ZGM0</accession>
<keyword evidence="2" id="KW-0678">Repressor</keyword>
<keyword evidence="3" id="KW-0221">Differentiation</keyword>
<organism evidence="8 9">
    <name type="scientific">Nyctereutes procyonoides</name>
    <name type="common">Raccoon dog</name>
    <name type="synonym">Canis procyonoides</name>
    <dbReference type="NCBI Taxonomy" id="34880"/>
    <lineage>
        <taxon>Eukaryota</taxon>
        <taxon>Metazoa</taxon>
        <taxon>Chordata</taxon>
        <taxon>Craniata</taxon>
        <taxon>Vertebrata</taxon>
        <taxon>Euteleostomi</taxon>
        <taxon>Mammalia</taxon>
        <taxon>Eutheria</taxon>
        <taxon>Laurasiatheria</taxon>
        <taxon>Carnivora</taxon>
        <taxon>Caniformia</taxon>
        <taxon>Canidae</taxon>
        <taxon>Nyctereutes</taxon>
    </lineage>
</organism>
<dbReference type="EMBL" id="CAJHUB010000764">
    <property type="protein sequence ID" value="CAD7687956.1"/>
    <property type="molecule type" value="Genomic_DNA"/>
</dbReference>
<proteinExistence type="predicted"/>
<name>A0A811ZGM0_NYCPR</name>
<evidence type="ECO:0000256" key="4">
    <source>
        <dbReference type="ARBA" id="ARBA00023015"/>
    </source>
</evidence>
<evidence type="ECO:0000256" key="2">
    <source>
        <dbReference type="ARBA" id="ARBA00022491"/>
    </source>
</evidence>
<protein>
    <submittedName>
        <fullName evidence="8">(raccoon dog) hypothetical protein</fullName>
    </submittedName>
</protein>
<sequence>MSCLSSMKTAMTPQTDVMPGEVGSGSWEPSLNPSCHRAQPQLDEDEGEEFDYWEDNYDYPEEEQLSGGSYRVSVALEEANKVFLRTSRARGSSPGWRVSFFFFFFFLDGGFQMHYENTPFEQLVFIKELFSLMIVNRLTKELGCD</sequence>
<evidence type="ECO:0000313" key="9">
    <source>
        <dbReference type="Proteomes" id="UP000645828"/>
    </source>
</evidence>
<dbReference type="GO" id="GO:0005654">
    <property type="term" value="C:nucleoplasm"/>
    <property type="evidence" value="ECO:0007669"/>
    <property type="project" value="TreeGrafter"/>
</dbReference>
<evidence type="ECO:0000256" key="3">
    <source>
        <dbReference type="ARBA" id="ARBA00022782"/>
    </source>
</evidence>
<feature type="region of interest" description="Disordered" evidence="7">
    <location>
        <begin position="1"/>
        <end position="43"/>
    </location>
</feature>